<dbReference type="Pfam" id="PF00226">
    <property type="entry name" value="DnaJ"/>
    <property type="match status" value="1"/>
</dbReference>
<accession>A0A2K1K428</accession>
<proteinExistence type="predicted"/>
<dbReference type="KEGG" id="ppp:112286696"/>
<sequence>MESLAVSTSRLFGGTTISSVCSCSNHVRISPSLASVPVFGPRIGLSVVTCQAQKSNKKASSSGGGFGSKTVPKPTVDSALLLRRSEQAYTRLMSEHILDGDVREFVICVRQKGSMNHEVLGDWLPVAELALVSDRDASAALPVALPVLCREVAECAGKGAPSLRTIPRNNLEYAYEPAEAFYEFVLGTGSSSQPLTNAECPYSVLGLAKGASTSQVRTAYRTLAAKFHPDRQAAGEQETAEEEFKRVTRAYDQIKRTGLTNDGDIATYASLGGTGRNSLSEPINMTSQNMQAKLPADIQVAVRPLDSEIINRFLARSCARQAATVGV</sequence>
<dbReference type="SUPFAM" id="SSF46565">
    <property type="entry name" value="Chaperone J-domain"/>
    <property type="match status" value="1"/>
</dbReference>
<dbReference type="SMART" id="SM00271">
    <property type="entry name" value="DnaJ"/>
    <property type="match status" value="1"/>
</dbReference>
<dbReference type="Proteomes" id="UP000006727">
    <property type="component" value="Chromosome 9"/>
</dbReference>
<dbReference type="Gene3D" id="1.10.287.110">
    <property type="entry name" value="DnaJ domain"/>
    <property type="match status" value="1"/>
</dbReference>
<evidence type="ECO:0000259" key="1">
    <source>
        <dbReference type="PROSITE" id="PS50076"/>
    </source>
</evidence>
<dbReference type="GeneID" id="112286696"/>
<dbReference type="EnsemblPlants" id="Pp3c9_21460V3.1">
    <property type="protein sequence ID" value="Pp3c9_21460V3.1"/>
    <property type="gene ID" value="Pp3c9_21460"/>
</dbReference>
<dbReference type="AlphaFoldDB" id="A0A2K1K428"/>
<dbReference type="OrthoDB" id="10250354at2759"/>
<dbReference type="Gramene" id="Pp3c9_21460V3.2">
    <property type="protein sequence ID" value="Pp3c9_21460V3.2"/>
    <property type="gene ID" value="Pp3c9_21460"/>
</dbReference>
<dbReference type="EnsemblPlants" id="Pp3c9_21460V3.2">
    <property type="protein sequence ID" value="Pp3c9_21460V3.2"/>
    <property type="gene ID" value="Pp3c9_21460"/>
</dbReference>
<dbReference type="PaxDb" id="3218-PP1S316_9V6.1"/>
<dbReference type="PROSITE" id="PS50076">
    <property type="entry name" value="DNAJ_2"/>
    <property type="match status" value="1"/>
</dbReference>
<dbReference type="STRING" id="3218.A0A2K1K428"/>
<dbReference type="CDD" id="cd06257">
    <property type="entry name" value="DnaJ"/>
    <property type="match status" value="1"/>
</dbReference>
<dbReference type="InterPro" id="IPR050817">
    <property type="entry name" value="DjlA_DnaK_co-chaperone"/>
</dbReference>
<evidence type="ECO:0000313" key="3">
    <source>
        <dbReference type="EnsemblPlants" id="Pp3c9_21460V3.1"/>
    </source>
</evidence>
<dbReference type="EMBL" id="ABEU02000009">
    <property type="protein sequence ID" value="PNR48546.1"/>
    <property type="molecule type" value="Genomic_DNA"/>
</dbReference>
<evidence type="ECO:0000313" key="4">
    <source>
        <dbReference type="Proteomes" id="UP000006727"/>
    </source>
</evidence>
<dbReference type="InterPro" id="IPR036869">
    <property type="entry name" value="J_dom_sf"/>
</dbReference>
<organism evidence="2">
    <name type="scientific">Physcomitrium patens</name>
    <name type="common">Spreading-leaved earth moss</name>
    <name type="synonym">Physcomitrella patens</name>
    <dbReference type="NCBI Taxonomy" id="3218"/>
    <lineage>
        <taxon>Eukaryota</taxon>
        <taxon>Viridiplantae</taxon>
        <taxon>Streptophyta</taxon>
        <taxon>Embryophyta</taxon>
        <taxon>Bryophyta</taxon>
        <taxon>Bryophytina</taxon>
        <taxon>Bryopsida</taxon>
        <taxon>Funariidae</taxon>
        <taxon>Funariales</taxon>
        <taxon>Funariaceae</taxon>
        <taxon>Physcomitrium</taxon>
    </lineage>
</organism>
<reference evidence="2 4" key="1">
    <citation type="journal article" date="2008" name="Science">
        <title>The Physcomitrella genome reveals evolutionary insights into the conquest of land by plants.</title>
        <authorList>
            <person name="Rensing S."/>
            <person name="Lang D."/>
            <person name="Zimmer A."/>
            <person name="Terry A."/>
            <person name="Salamov A."/>
            <person name="Shapiro H."/>
            <person name="Nishiyama T."/>
            <person name="Perroud P.-F."/>
            <person name="Lindquist E."/>
            <person name="Kamisugi Y."/>
            <person name="Tanahashi T."/>
            <person name="Sakakibara K."/>
            <person name="Fujita T."/>
            <person name="Oishi K."/>
            <person name="Shin-I T."/>
            <person name="Kuroki Y."/>
            <person name="Toyoda A."/>
            <person name="Suzuki Y."/>
            <person name="Hashimoto A."/>
            <person name="Yamaguchi K."/>
            <person name="Sugano A."/>
            <person name="Kohara Y."/>
            <person name="Fujiyama A."/>
            <person name="Anterola A."/>
            <person name="Aoki S."/>
            <person name="Ashton N."/>
            <person name="Barbazuk W.B."/>
            <person name="Barker E."/>
            <person name="Bennetzen J."/>
            <person name="Bezanilla M."/>
            <person name="Blankenship R."/>
            <person name="Cho S.H."/>
            <person name="Dutcher S."/>
            <person name="Estelle M."/>
            <person name="Fawcett J.A."/>
            <person name="Gundlach H."/>
            <person name="Hanada K."/>
            <person name="Heyl A."/>
            <person name="Hicks K.A."/>
            <person name="Hugh J."/>
            <person name="Lohr M."/>
            <person name="Mayer K."/>
            <person name="Melkozernov A."/>
            <person name="Murata T."/>
            <person name="Nelson D."/>
            <person name="Pils B."/>
            <person name="Prigge M."/>
            <person name="Reiss B."/>
            <person name="Renner T."/>
            <person name="Rombauts S."/>
            <person name="Rushton P."/>
            <person name="Sanderfoot A."/>
            <person name="Schween G."/>
            <person name="Shiu S.-H."/>
            <person name="Stueber K."/>
            <person name="Theodoulou F.L."/>
            <person name="Tu H."/>
            <person name="Van de Peer Y."/>
            <person name="Verrier P.J."/>
            <person name="Waters E."/>
            <person name="Wood A."/>
            <person name="Yang L."/>
            <person name="Cove D."/>
            <person name="Cuming A."/>
            <person name="Hasebe M."/>
            <person name="Lucas S."/>
            <person name="Mishler D.B."/>
            <person name="Reski R."/>
            <person name="Grigoriev I."/>
            <person name="Quatrano R.S."/>
            <person name="Boore J.L."/>
        </authorList>
    </citation>
    <scope>NUCLEOTIDE SEQUENCE [LARGE SCALE GENOMIC DNA]</scope>
    <source>
        <strain evidence="3 4">cv. Gransden 2004</strain>
    </source>
</reference>
<keyword evidence="4" id="KW-1185">Reference proteome</keyword>
<dbReference type="Gramene" id="Pp3c9_21460V3.1">
    <property type="protein sequence ID" value="Pp3c9_21460V3.1"/>
    <property type="gene ID" value="Pp3c9_21460"/>
</dbReference>
<feature type="domain" description="J" evidence="1">
    <location>
        <begin position="200"/>
        <end position="272"/>
    </location>
</feature>
<dbReference type="PRINTS" id="PR00625">
    <property type="entry name" value="JDOMAIN"/>
</dbReference>
<dbReference type="RefSeq" id="XP_024384606.1">
    <property type="nucleotide sequence ID" value="XM_024528838.2"/>
</dbReference>
<dbReference type="PANTHER" id="PTHR24074">
    <property type="entry name" value="CO-CHAPERONE PROTEIN DJLA"/>
    <property type="match status" value="1"/>
</dbReference>
<evidence type="ECO:0000313" key="2">
    <source>
        <dbReference type="EMBL" id="PNR48546.1"/>
    </source>
</evidence>
<reference evidence="3" key="3">
    <citation type="submission" date="2020-12" db="UniProtKB">
        <authorList>
            <consortium name="EnsemblPlants"/>
        </authorList>
    </citation>
    <scope>IDENTIFICATION</scope>
</reference>
<reference evidence="2 4" key="2">
    <citation type="journal article" date="2018" name="Plant J.">
        <title>The Physcomitrella patens chromosome-scale assembly reveals moss genome structure and evolution.</title>
        <authorList>
            <person name="Lang D."/>
            <person name="Ullrich K.K."/>
            <person name="Murat F."/>
            <person name="Fuchs J."/>
            <person name="Jenkins J."/>
            <person name="Haas F.B."/>
            <person name="Piednoel M."/>
            <person name="Gundlach H."/>
            <person name="Van Bel M."/>
            <person name="Meyberg R."/>
            <person name="Vives C."/>
            <person name="Morata J."/>
            <person name="Symeonidi A."/>
            <person name="Hiss M."/>
            <person name="Muchero W."/>
            <person name="Kamisugi Y."/>
            <person name="Saleh O."/>
            <person name="Blanc G."/>
            <person name="Decker E.L."/>
            <person name="van Gessel N."/>
            <person name="Grimwood J."/>
            <person name="Hayes R.D."/>
            <person name="Graham S.W."/>
            <person name="Gunter L.E."/>
            <person name="McDaniel S.F."/>
            <person name="Hoernstein S.N.W."/>
            <person name="Larsson A."/>
            <person name="Li F.W."/>
            <person name="Perroud P.F."/>
            <person name="Phillips J."/>
            <person name="Ranjan P."/>
            <person name="Rokshar D.S."/>
            <person name="Rothfels C.J."/>
            <person name="Schneider L."/>
            <person name="Shu S."/>
            <person name="Stevenson D.W."/>
            <person name="Thummler F."/>
            <person name="Tillich M."/>
            <person name="Villarreal Aguilar J.C."/>
            <person name="Widiez T."/>
            <person name="Wong G.K."/>
            <person name="Wymore A."/>
            <person name="Zhang Y."/>
            <person name="Zimmer A.D."/>
            <person name="Quatrano R.S."/>
            <person name="Mayer K.F.X."/>
            <person name="Goodstein D."/>
            <person name="Casacuberta J.M."/>
            <person name="Vandepoele K."/>
            <person name="Reski R."/>
            <person name="Cuming A.C."/>
            <person name="Tuskan G.A."/>
            <person name="Maumus F."/>
            <person name="Salse J."/>
            <person name="Schmutz J."/>
            <person name="Rensing S.A."/>
        </authorList>
    </citation>
    <scope>NUCLEOTIDE SEQUENCE [LARGE SCALE GENOMIC DNA]</scope>
    <source>
        <strain evidence="3 4">cv. Gransden 2004</strain>
    </source>
</reference>
<gene>
    <name evidence="3" type="primary">LOC112286696</name>
    <name evidence="2" type="ORF">PHYPA_013023</name>
</gene>
<dbReference type="OMA" id="SQSWYES"/>
<dbReference type="InterPro" id="IPR001623">
    <property type="entry name" value="DnaJ_domain"/>
</dbReference>
<protein>
    <recommendedName>
        <fullName evidence="1">J domain-containing protein</fullName>
    </recommendedName>
</protein>
<name>A0A2K1K428_PHYPA</name>